<protein>
    <recommendedName>
        <fullName evidence="1">DUF8042 domain-containing protein</fullName>
    </recommendedName>
</protein>
<evidence type="ECO:0000313" key="5">
    <source>
        <dbReference type="Proteomes" id="UP000190256"/>
    </source>
</evidence>
<name>A0A1S9IHU1_9CLOT</name>
<sequence>MEKTFEEQQFETLKTADEYISKLINGVDICISNIKENKYYEALNLFYYIIEGIDWLNEVARLTKDIQKQNMDEELMKENVEELYNYLNIEDFEKILKLLSEEILPLLNIWQTIIKKSIVS</sequence>
<feature type="domain" description="DUF8042" evidence="1">
    <location>
        <begin position="7"/>
        <end position="118"/>
    </location>
</feature>
<reference evidence="3 5" key="2">
    <citation type="submission" date="2016-12" db="EMBL/GenBank/DDBJ databases">
        <title>Clostridium tepidum sp. nov., a close relative of Clostridium sporogenes and Clostridium botulinum Group I.</title>
        <authorList>
            <person name="Dobritsa A.P."/>
            <person name="Kutumbaka K.K."/>
            <person name="Werner K."/>
            <person name="Wiedmann M."/>
            <person name="Asmus A."/>
            <person name="Samadpour M."/>
        </authorList>
    </citation>
    <scope>NUCLEOTIDE SEQUENCE [LARGE SCALE GENOMIC DNA]</scope>
    <source>
        <strain evidence="3 5">IEH 97212</strain>
    </source>
</reference>
<dbReference type="AlphaFoldDB" id="A0A1S9IHU1"/>
<proteinExistence type="predicted"/>
<dbReference type="Pfam" id="PF26154">
    <property type="entry name" value="DUF8042"/>
    <property type="match status" value="1"/>
</dbReference>
<dbReference type="InterPro" id="IPR058355">
    <property type="entry name" value="DUF8042"/>
</dbReference>
<reference evidence="2 4" key="1">
    <citation type="submission" date="2016-12" db="EMBL/GenBank/DDBJ databases">
        <title>Clostridium tepidum sp. nov., a close relative of Clostridium sporogenes and Clostridium botulinum Group I.</title>
        <authorList>
            <person name="Dobritsa A.P."/>
            <person name="Kutumbaka K."/>
            <person name="Werner K."/>
            <person name="Samadpour M."/>
        </authorList>
    </citation>
    <scope>NUCLEOTIDE SEQUENCE [LARGE SCALE GENOMIC DNA]</scope>
    <source>
        <strain evidence="2 4">PE</strain>
    </source>
</reference>
<keyword evidence="4" id="KW-1185">Reference proteome</keyword>
<comment type="caution">
    <text evidence="3">The sequence shown here is derived from an EMBL/GenBank/DDBJ whole genome shotgun (WGS) entry which is preliminary data.</text>
</comment>
<dbReference type="EMBL" id="MRAE01000002">
    <property type="protein sequence ID" value="OOO69765.1"/>
    <property type="molecule type" value="Genomic_DNA"/>
</dbReference>
<gene>
    <name evidence="2" type="ORF">BS637_00910</name>
    <name evidence="3" type="ORF">BS638_01460</name>
</gene>
<evidence type="ECO:0000259" key="1">
    <source>
        <dbReference type="Pfam" id="PF26154"/>
    </source>
</evidence>
<dbReference type="RefSeq" id="WP_078022606.1">
    <property type="nucleotide sequence ID" value="NZ_JADPGM010000003.1"/>
</dbReference>
<evidence type="ECO:0000313" key="2">
    <source>
        <dbReference type="EMBL" id="OOO63617.1"/>
    </source>
</evidence>
<organism evidence="3 5">
    <name type="scientific">Clostridium tepidum</name>
    <dbReference type="NCBI Taxonomy" id="1962263"/>
    <lineage>
        <taxon>Bacteria</taxon>
        <taxon>Bacillati</taxon>
        <taxon>Bacillota</taxon>
        <taxon>Clostridia</taxon>
        <taxon>Eubacteriales</taxon>
        <taxon>Clostridiaceae</taxon>
        <taxon>Clostridium</taxon>
    </lineage>
</organism>
<evidence type="ECO:0000313" key="4">
    <source>
        <dbReference type="Proteomes" id="UP000190206"/>
    </source>
</evidence>
<dbReference type="EMBL" id="MRAD01000001">
    <property type="protein sequence ID" value="OOO63617.1"/>
    <property type="molecule type" value="Genomic_DNA"/>
</dbReference>
<accession>A0A1S9IHU1</accession>
<evidence type="ECO:0000313" key="3">
    <source>
        <dbReference type="EMBL" id="OOO69765.1"/>
    </source>
</evidence>
<dbReference type="Proteomes" id="UP000190256">
    <property type="component" value="Unassembled WGS sequence"/>
</dbReference>
<dbReference type="Proteomes" id="UP000190206">
    <property type="component" value="Unassembled WGS sequence"/>
</dbReference>